<keyword evidence="3 4" id="KW-0975">Bacterial flagellum</keyword>
<dbReference type="PANTHER" id="PTHR42792:SF2">
    <property type="entry name" value="FLAGELLIN"/>
    <property type="match status" value="1"/>
</dbReference>
<evidence type="ECO:0000313" key="10">
    <source>
        <dbReference type="Proteomes" id="UP000753376"/>
    </source>
</evidence>
<dbReference type="Pfam" id="PF00669">
    <property type="entry name" value="Flagellin_N"/>
    <property type="match status" value="1"/>
</dbReference>
<dbReference type="InterPro" id="IPR001029">
    <property type="entry name" value="Flagellin_N"/>
</dbReference>
<dbReference type="EMBL" id="JAHKPV010000021">
    <property type="protein sequence ID" value="MBU2875715.1"/>
    <property type="molecule type" value="Genomic_DNA"/>
</dbReference>
<keyword evidence="10" id="KW-1185">Reference proteome</keyword>
<keyword evidence="9" id="KW-0969">Cilium</keyword>
<sequence length="493" mass="50533">MPQIINTNIASLNAQRNLNASQRDADTTLQRLSSGLRINSAKDDAAGLAIAERFSSQVRGLNQAVRNSNDGVSLAQVAEGALGESGNIVQRMRELAVQAANATNSASDRKALQSEVNQLKQELERIATTTQFNGLNLLDGTFQAQKFQAGANENQTISVSITGTRIDSLANNTRDTVASGTGTGSIATASGTAPTENNLDPQNLTISSSLDEQTVAITASGATAESIAAEINKKAETTGVTASARTSVDFGPLSASGTVTMKLSTGDGNEATVSAQISDVTNIEALAREINASSGKTGITAEVDGGKMKLIQESGKDIVIEGFTNNGGGTVGLESSSGDTTTLTAGATDSARIAGEVTFDSATSFAVSSDVGGATGLFAATTAYGSTTETLADIDISDFEGASSAMRVLDSALETINSIRADLGAVQNRLESTIANLSTTAENLSAARSRIQDADFAAESANLARTQVLQQAGLSVLAQANARPQQVLQLLQG</sequence>
<evidence type="ECO:0000256" key="1">
    <source>
        <dbReference type="ARBA" id="ARBA00005709"/>
    </source>
</evidence>
<comment type="subcellular location">
    <subcellularLocation>
        <location evidence="4">Secreted</location>
    </subcellularLocation>
    <subcellularLocation>
        <location evidence="4">Bacterial flagellum</location>
    </subcellularLocation>
</comment>
<feature type="region of interest" description="Disordered" evidence="6">
    <location>
        <begin position="174"/>
        <end position="201"/>
    </location>
</feature>
<evidence type="ECO:0000259" key="8">
    <source>
        <dbReference type="Pfam" id="PF00700"/>
    </source>
</evidence>
<dbReference type="PANTHER" id="PTHR42792">
    <property type="entry name" value="FLAGELLIN"/>
    <property type="match status" value="1"/>
</dbReference>
<evidence type="ECO:0000256" key="5">
    <source>
        <dbReference type="SAM" id="Coils"/>
    </source>
</evidence>
<dbReference type="InterPro" id="IPR046358">
    <property type="entry name" value="Flagellin_C"/>
</dbReference>
<keyword evidence="9" id="KW-0282">Flagellum</keyword>
<protein>
    <recommendedName>
        <fullName evidence="4">Flagellin</fullName>
    </recommendedName>
</protein>
<dbReference type="Proteomes" id="UP000753376">
    <property type="component" value="Unassembled WGS sequence"/>
</dbReference>
<name>A0ABS6AC18_9GAMM</name>
<evidence type="ECO:0000256" key="3">
    <source>
        <dbReference type="ARBA" id="ARBA00023143"/>
    </source>
</evidence>
<evidence type="ECO:0000256" key="2">
    <source>
        <dbReference type="ARBA" id="ARBA00022525"/>
    </source>
</evidence>
<dbReference type="Pfam" id="PF00700">
    <property type="entry name" value="Flagellin_C"/>
    <property type="match status" value="1"/>
</dbReference>
<evidence type="ECO:0000313" key="9">
    <source>
        <dbReference type="EMBL" id="MBU2875715.1"/>
    </source>
</evidence>
<organism evidence="9 10">
    <name type="scientific">Marinobacter salexigens</name>
    <dbReference type="NCBI Taxonomy" id="1925763"/>
    <lineage>
        <taxon>Bacteria</taxon>
        <taxon>Pseudomonadati</taxon>
        <taxon>Pseudomonadota</taxon>
        <taxon>Gammaproteobacteria</taxon>
        <taxon>Pseudomonadales</taxon>
        <taxon>Marinobacteraceae</taxon>
        <taxon>Marinobacter</taxon>
    </lineage>
</organism>
<evidence type="ECO:0000259" key="7">
    <source>
        <dbReference type="Pfam" id="PF00669"/>
    </source>
</evidence>
<comment type="similarity">
    <text evidence="1 4">Belongs to the bacterial flagellin family.</text>
</comment>
<keyword evidence="5" id="KW-0175">Coiled coil</keyword>
<gene>
    <name evidence="9" type="ORF">KO508_17095</name>
</gene>
<evidence type="ECO:0000256" key="4">
    <source>
        <dbReference type="RuleBase" id="RU362073"/>
    </source>
</evidence>
<comment type="caution">
    <text evidence="9">The sequence shown here is derived from an EMBL/GenBank/DDBJ whole genome shotgun (WGS) entry which is preliminary data.</text>
</comment>
<feature type="domain" description="Flagellin N-terminal" evidence="7">
    <location>
        <begin position="5"/>
        <end position="142"/>
    </location>
</feature>
<feature type="coiled-coil region" evidence="5">
    <location>
        <begin position="102"/>
        <end position="129"/>
    </location>
</feature>
<feature type="compositionally biased region" description="Low complexity" evidence="6">
    <location>
        <begin position="178"/>
        <end position="193"/>
    </location>
</feature>
<evidence type="ECO:0000256" key="6">
    <source>
        <dbReference type="SAM" id="MobiDB-lite"/>
    </source>
</evidence>
<proteinExistence type="inferred from homology"/>
<dbReference type="Pfam" id="PF07196">
    <property type="entry name" value="Flagellin_IN"/>
    <property type="match status" value="2"/>
</dbReference>
<accession>A0ABS6AC18</accession>
<dbReference type="RefSeq" id="WP_216009477.1">
    <property type="nucleotide sequence ID" value="NZ_JAHKPV010000021.1"/>
</dbReference>
<keyword evidence="9" id="KW-0966">Cell projection</keyword>
<comment type="function">
    <text evidence="4">Flagellin is the subunit protein which polymerizes to form the filaments of bacterial flagella.</text>
</comment>
<reference evidence="9 10" key="1">
    <citation type="submission" date="2021-05" db="EMBL/GenBank/DDBJ databases">
        <title>Draft genomes of bacteria isolated from model marine particles.</title>
        <authorList>
            <person name="Datta M.S."/>
            <person name="Schwartzman J.A."/>
            <person name="Enke T.N."/>
            <person name="Saavedra J."/>
            <person name="Cermak N."/>
            <person name="Cordero O.X."/>
        </authorList>
    </citation>
    <scope>NUCLEOTIDE SEQUENCE [LARGE SCALE GENOMIC DNA]</scope>
    <source>
        <strain evidence="9 10">D2M19</strain>
    </source>
</reference>
<keyword evidence="2 4" id="KW-0964">Secreted</keyword>
<feature type="domain" description="Flagellin C-terminal" evidence="8">
    <location>
        <begin position="407"/>
        <end position="491"/>
    </location>
</feature>
<dbReference type="InterPro" id="IPR010810">
    <property type="entry name" value="Flagellin_hook_IN_motif"/>
</dbReference>
<dbReference type="InterPro" id="IPR001492">
    <property type="entry name" value="Flagellin"/>
</dbReference>